<evidence type="ECO:0000313" key="2">
    <source>
        <dbReference type="Proteomes" id="UP000286715"/>
    </source>
</evidence>
<comment type="caution">
    <text evidence="1">The sequence shown here is derived from an EMBL/GenBank/DDBJ whole genome shotgun (WGS) entry which is preliminary data.</text>
</comment>
<dbReference type="InterPro" id="IPR019694">
    <property type="entry name" value="Phage_HP1_Orf23"/>
</dbReference>
<dbReference type="Proteomes" id="UP000286715">
    <property type="component" value="Unassembled WGS sequence"/>
</dbReference>
<dbReference type="AlphaFoldDB" id="A0A401XI14"/>
<reference evidence="1 2" key="1">
    <citation type="submission" date="2018-11" db="EMBL/GenBank/DDBJ databases">
        <title>Schleiferia aggregans sp. nov., a moderately thermophilic heterotrophic bacterium isolated from microbial mats at a terrestrial hot spring.</title>
        <authorList>
            <person name="Iino T."/>
            <person name="Ohkuma M."/>
            <person name="Haruta S."/>
        </authorList>
    </citation>
    <scope>NUCLEOTIDE SEQUENCE [LARGE SCALE GENOMIC DNA]</scope>
    <source>
        <strain evidence="1 2">LA</strain>
    </source>
</reference>
<dbReference type="Pfam" id="PF10758">
    <property type="entry name" value="DUF2586"/>
    <property type="match status" value="1"/>
</dbReference>
<sequence length="232" mass="26768">MVTILPALRLEPTSFYLDRQTEFVGLATMEINRTTTHINLGYLAGRIARIPVQRSIMRVKDGPIRLMLQDEQALNTNQLSLPEAEHLFSDKIIFPYRHVGLQGWYWMSDQLLSHTNYGRIQRARVFNKAMRVVHRTLLQELSEEIPLTKEGTLPAMIVKALQAKVEAELVREMTSRGNISADPDKPSDTGVRCYIDEKQKILNNKKLEVQVRIRPFGYSDYIEVKLGYEVIR</sequence>
<gene>
    <name evidence="1" type="ORF">JCM31826_01410</name>
</gene>
<proteinExistence type="predicted"/>
<name>A0A401XI14_9FLAO</name>
<protein>
    <recommendedName>
        <fullName evidence="3">Tail sheath protein C-terminal domain-containing protein</fullName>
    </recommendedName>
</protein>
<dbReference type="EMBL" id="BHZE01000001">
    <property type="protein sequence ID" value="GCD76659.1"/>
    <property type="molecule type" value="Genomic_DNA"/>
</dbReference>
<accession>A0A401XI14</accession>
<keyword evidence="2" id="KW-1185">Reference proteome</keyword>
<evidence type="ECO:0000313" key="1">
    <source>
        <dbReference type="EMBL" id="GCD76659.1"/>
    </source>
</evidence>
<dbReference type="RefSeq" id="WP_148086775.1">
    <property type="nucleotide sequence ID" value="NZ_BHZE01000001.1"/>
</dbReference>
<organism evidence="1 2">
    <name type="scientific">Thermaurantimonas aggregans</name>
    <dbReference type="NCBI Taxonomy" id="2173829"/>
    <lineage>
        <taxon>Bacteria</taxon>
        <taxon>Pseudomonadati</taxon>
        <taxon>Bacteroidota</taxon>
        <taxon>Flavobacteriia</taxon>
        <taxon>Flavobacteriales</taxon>
        <taxon>Schleiferiaceae</taxon>
        <taxon>Thermaurantimonas</taxon>
    </lineage>
</organism>
<dbReference type="OrthoDB" id="1318179at2"/>
<evidence type="ECO:0008006" key="3">
    <source>
        <dbReference type="Google" id="ProtNLM"/>
    </source>
</evidence>